<name>A0A5A7TX00_CUCMM</name>
<dbReference type="EMBL" id="SSTE01014037">
    <property type="protein sequence ID" value="KAA0046437.1"/>
    <property type="molecule type" value="Genomic_DNA"/>
</dbReference>
<dbReference type="Proteomes" id="UP000321393">
    <property type="component" value="Unassembled WGS sequence"/>
</dbReference>
<dbReference type="OrthoDB" id="1305718at2759"/>
<gene>
    <name evidence="1" type="ORF">E6C27_scaffold43300G00040</name>
</gene>
<proteinExistence type="predicted"/>
<comment type="caution">
    <text evidence="1">The sequence shown here is derived from an EMBL/GenBank/DDBJ whole genome shotgun (WGS) entry which is preliminary data.</text>
</comment>
<dbReference type="AlphaFoldDB" id="A0A5A7TX00"/>
<organism evidence="1 2">
    <name type="scientific">Cucumis melo var. makuwa</name>
    <name type="common">Oriental melon</name>
    <dbReference type="NCBI Taxonomy" id="1194695"/>
    <lineage>
        <taxon>Eukaryota</taxon>
        <taxon>Viridiplantae</taxon>
        <taxon>Streptophyta</taxon>
        <taxon>Embryophyta</taxon>
        <taxon>Tracheophyta</taxon>
        <taxon>Spermatophyta</taxon>
        <taxon>Magnoliopsida</taxon>
        <taxon>eudicotyledons</taxon>
        <taxon>Gunneridae</taxon>
        <taxon>Pentapetalae</taxon>
        <taxon>rosids</taxon>
        <taxon>fabids</taxon>
        <taxon>Cucurbitales</taxon>
        <taxon>Cucurbitaceae</taxon>
        <taxon>Benincaseae</taxon>
        <taxon>Cucumis</taxon>
    </lineage>
</organism>
<reference evidence="1 2" key="1">
    <citation type="submission" date="2019-08" db="EMBL/GenBank/DDBJ databases">
        <title>Draft genome sequences of two oriental melons (Cucumis melo L. var makuwa).</title>
        <authorList>
            <person name="Kwon S.-Y."/>
        </authorList>
    </citation>
    <scope>NUCLEOTIDE SEQUENCE [LARGE SCALE GENOMIC DNA]</scope>
    <source>
        <strain evidence="2">cv. SW 3</strain>
        <tissue evidence="1">Leaf</tissue>
    </source>
</reference>
<protein>
    <submittedName>
        <fullName evidence="1">Uncharacterized protein</fullName>
    </submittedName>
</protein>
<accession>A0A5A7TX00</accession>
<evidence type="ECO:0000313" key="1">
    <source>
        <dbReference type="EMBL" id="KAA0046437.1"/>
    </source>
</evidence>
<evidence type="ECO:0000313" key="2">
    <source>
        <dbReference type="Proteomes" id="UP000321393"/>
    </source>
</evidence>
<sequence>MVTVAETGVRIVGYLLNQSSEKPSTTGEAKLRRQQSFFVASFWRLASQVGGLPSGSRQWIVNPPRAGSIPFPLRPSINGPYGASLLKNQKAAYNPMLEEAKTRQTFVRNGRLTEEKSQE</sequence>